<dbReference type="Proteomes" id="UP000037035">
    <property type="component" value="Unassembled WGS sequence"/>
</dbReference>
<feature type="compositionally biased region" description="Pro residues" evidence="1">
    <location>
        <begin position="471"/>
        <end position="488"/>
    </location>
</feature>
<organism evidence="2 3">
    <name type="scientific">Puccinia sorghi</name>
    <dbReference type="NCBI Taxonomy" id="27349"/>
    <lineage>
        <taxon>Eukaryota</taxon>
        <taxon>Fungi</taxon>
        <taxon>Dikarya</taxon>
        <taxon>Basidiomycota</taxon>
        <taxon>Pucciniomycotina</taxon>
        <taxon>Pucciniomycetes</taxon>
        <taxon>Pucciniales</taxon>
        <taxon>Pucciniaceae</taxon>
        <taxon>Puccinia</taxon>
    </lineage>
</organism>
<dbReference type="VEuPathDB" id="FungiDB:VP01_3194g1"/>
<keyword evidence="3" id="KW-1185">Reference proteome</keyword>
<accession>A0A0L6UZB7</accession>
<dbReference type="PROSITE" id="PS51257">
    <property type="entry name" value="PROKAR_LIPOPROTEIN"/>
    <property type="match status" value="1"/>
</dbReference>
<feature type="region of interest" description="Disordered" evidence="1">
    <location>
        <begin position="471"/>
        <end position="495"/>
    </location>
</feature>
<name>A0A0L6UZB7_9BASI</name>
<gene>
    <name evidence="2" type="ORF">VP01_3194g1</name>
</gene>
<evidence type="ECO:0000313" key="3">
    <source>
        <dbReference type="Proteomes" id="UP000037035"/>
    </source>
</evidence>
<evidence type="ECO:0000313" key="2">
    <source>
        <dbReference type="EMBL" id="KNZ53592.1"/>
    </source>
</evidence>
<dbReference type="EMBL" id="LAVV01008162">
    <property type="protein sequence ID" value="KNZ53592.1"/>
    <property type="molecule type" value="Genomic_DNA"/>
</dbReference>
<comment type="caution">
    <text evidence="2">The sequence shown here is derived from an EMBL/GenBank/DDBJ whole genome shotgun (WGS) entry which is preliminary data.</text>
</comment>
<dbReference type="AlphaFoldDB" id="A0A0L6UZB7"/>
<reference evidence="2 3" key="1">
    <citation type="submission" date="2015-08" db="EMBL/GenBank/DDBJ databases">
        <title>Next Generation Sequencing and Analysis of the Genome of Puccinia sorghi L Schw, the Causal Agent of Maize Common Rust.</title>
        <authorList>
            <person name="Rochi L."/>
            <person name="Burguener G."/>
            <person name="Darino M."/>
            <person name="Turjanski A."/>
            <person name="Kreff E."/>
            <person name="Dieguez M.J."/>
            <person name="Sacco F."/>
        </authorList>
    </citation>
    <scope>NUCLEOTIDE SEQUENCE [LARGE SCALE GENOMIC DNA]</scope>
    <source>
        <strain evidence="2 3">RO10H11247</strain>
    </source>
</reference>
<protein>
    <submittedName>
        <fullName evidence="2">Uncharacterized protein</fullName>
    </submittedName>
</protein>
<sequence length="696" mass="76453">MKSAAATAETRSYRLAYISPTRQGQSNWGGVAGCGYRWGFGGAGTQWQREQGLEEELSIEARIVVNESRVKLQNTQGRMFTVSFQVAVCKGLIGESQRRTLSYLLSWVFFPQQKNQAFVGSVERKTDSVEISSMGEYSSLTLITTTPLLLPFAHFNPEIDSCECSADLSGYKNVQIIKHRIFLCQGGGDSSIWEIGMYNCRKKRVCSLSGRFLCVIQSVGSFLCLGDYYVLFRVWDHRGIDIVGNLSPKVPIPPPISTPCSTEPFDRPCISLIPQAAAQPPDPLALHSGLPLQGPLEQLLSAQSSSNARLSPQIQTPFYTRPGFPQCHLRHYHTVLFFLWPAQLSACTMKSAAAAAAVTRCYPFAYKITTSTPILNPVPSNSLFSSYSLNNNFYTSAALTRLPPLHLTMPPPIQPHPGAACTEFPGTHCRCSWCPTQSPLWQCPSNSSRGGLHSCKLAKRTLFSCPTQTLPPPLSSPKAPPQHPPDPLSPNHHLGLDDSEAGIPNICFSGKRLCLPGLRATVSKLDKIWTPALPTHSTTHLCPPIPTSSSYAPGSCSYFFPTYSSSSDTFCPSTSPGAIPYPRCSGCRPVPSSPILISLSPLSIWVFPIRTPSPRWVTPHPPLLELPYGHLIPNDEFKHRLPESTSFSSCAPSLWMFAGKSSHHYVLLLFSSCIFSFPIWAMPKKKKSICHCPPHN</sequence>
<proteinExistence type="predicted"/>
<evidence type="ECO:0000256" key="1">
    <source>
        <dbReference type="SAM" id="MobiDB-lite"/>
    </source>
</evidence>